<dbReference type="InterPro" id="IPR023214">
    <property type="entry name" value="HAD_sf"/>
</dbReference>
<keyword evidence="4" id="KW-0460">Magnesium</keyword>
<dbReference type="SUPFAM" id="SSF56784">
    <property type="entry name" value="HAD-like"/>
    <property type="match status" value="1"/>
</dbReference>
<comment type="similarity">
    <text evidence="2 4">Belongs to the trehalose phosphatase family.</text>
</comment>
<dbReference type="CDD" id="cd01627">
    <property type="entry name" value="HAD_TPP"/>
    <property type="match status" value="1"/>
</dbReference>
<evidence type="ECO:0000256" key="3">
    <source>
        <dbReference type="ARBA" id="ARBA00022801"/>
    </source>
</evidence>
<organism evidence="5 6">
    <name type="scientific">Halosimplex litoreum</name>
    <dbReference type="NCBI Taxonomy" id="1198301"/>
    <lineage>
        <taxon>Archaea</taxon>
        <taxon>Methanobacteriati</taxon>
        <taxon>Methanobacteriota</taxon>
        <taxon>Stenosarchaea group</taxon>
        <taxon>Halobacteria</taxon>
        <taxon>Halobacteriales</taxon>
        <taxon>Haloarculaceae</taxon>
        <taxon>Halosimplex</taxon>
    </lineage>
</organism>
<dbReference type="PANTHER" id="PTHR43768:SF3">
    <property type="entry name" value="TREHALOSE 6-PHOSPHATE PHOSPHATASE"/>
    <property type="match status" value="1"/>
</dbReference>
<dbReference type="Gene3D" id="3.40.50.1000">
    <property type="entry name" value="HAD superfamily/HAD-like"/>
    <property type="match status" value="1"/>
</dbReference>
<dbReference type="GO" id="GO:0005992">
    <property type="term" value="P:trehalose biosynthetic process"/>
    <property type="evidence" value="ECO:0007669"/>
    <property type="project" value="UniProtKB-UniPathway"/>
</dbReference>
<evidence type="ECO:0000313" key="5">
    <source>
        <dbReference type="EMBL" id="QPV61924.1"/>
    </source>
</evidence>
<dbReference type="Pfam" id="PF02358">
    <property type="entry name" value="Trehalose_PPase"/>
    <property type="match status" value="1"/>
</dbReference>
<dbReference type="UniPathway" id="UPA00299"/>
<gene>
    <name evidence="5" type="primary">otsB</name>
    <name evidence="5" type="ORF">I7X12_14340</name>
</gene>
<name>A0A7T3FW95_9EURY</name>
<keyword evidence="4" id="KW-0479">Metal-binding</keyword>
<comment type="function">
    <text evidence="4">Removes the phosphate from trehalose 6-phosphate to produce free trehalose.</text>
</comment>
<evidence type="ECO:0000256" key="4">
    <source>
        <dbReference type="RuleBase" id="RU361117"/>
    </source>
</evidence>
<dbReference type="InterPro" id="IPR044651">
    <property type="entry name" value="OTSB-like"/>
</dbReference>
<dbReference type="PANTHER" id="PTHR43768">
    <property type="entry name" value="TREHALOSE 6-PHOSPHATE PHOSPHATASE"/>
    <property type="match status" value="1"/>
</dbReference>
<dbReference type="NCBIfam" id="TIGR01484">
    <property type="entry name" value="HAD-SF-IIB"/>
    <property type="match status" value="1"/>
</dbReference>
<reference evidence="5 6" key="1">
    <citation type="submission" date="2020-12" db="EMBL/GenBank/DDBJ databases">
        <title>Halosimplex halophilum sp. nov. and Halosimplex salinum sp. nov., two new members of the genus Halosimplex.</title>
        <authorList>
            <person name="Cui H.L."/>
        </authorList>
    </citation>
    <scope>NUCLEOTIDE SEQUENCE [LARGE SCALE GENOMIC DNA]</scope>
    <source>
        <strain evidence="5 6">YGH94</strain>
    </source>
</reference>
<dbReference type="AlphaFoldDB" id="A0A7T3FW95"/>
<dbReference type="GO" id="GO:0046872">
    <property type="term" value="F:metal ion binding"/>
    <property type="evidence" value="ECO:0007669"/>
    <property type="project" value="UniProtKB-KW"/>
</dbReference>
<comment type="catalytic activity">
    <reaction evidence="4">
        <text>alpha,alpha-trehalose 6-phosphate + H2O = alpha,alpha-trehalose + phosphate</text>
        <dbReference type="Rhea" id="RHEA:23420"/>
        <dbReference type="ChEBI" id="CHEBI:15377"/>
        <dbReference type="ChEBI" id="CHEBI:16551"/>
        <dbReference type="ChEBI" id="CHEBI:43474"/>
        <dbReference type="ChEBI" id="CHEBI:58429"/>
        <dbReference type="EC" id="3.1.3.12"/>
    </reaction>
</comment>
<dbReference type="InterPro" id="IPR003337">
    <property type="entry name" value="Trehalose_PPase"/>
</dbReference>
<comment type="pathway">
    <text evidence="1 4">Glycan biosynthesis; trehalose biosynthesis.</text>
</comment>
<sequence>MQTTDATPLWLARETVADRLAAAPGVVCCLDFDGTLAPIVDDPDAAAMPPGVRERLVALRDCESVRGAVVSGRELADLRERVGVGGIAYAGNHGIERRIDGGRSVAPDARLSADAVSRVCDRLGDRLAHVPGVAIEDKGLTATVHVRNVPDERVPEVGRVVGETVEEVMTTGDAALEIRDGKAIREIRPDVEWDKGRAVAQLAEEAPDGWLPLYVGDDVTDEDAFEALREHDGGLGVLVGERETAANYRIERQRDVVELLELVVDAQCE</sequence>
<evidence type="ECO:0000256" key="2">
    <source>
        <dbReference type="ARBA" id="ARBA00008770"/>
    </source>
</evidence>
<dbReference type="OrthoDB" id="70105at2157"/>
<dbReference type="Proteomes" id="UP000595001">
    <property type="component" value="Chromosome"/>
</dbReference>
<dbReference type="EC" id="3.1.3.12" evidence="4"/>
<dbReference type="GeneID" id="60589695"/>
<evidence type="ECO:0000256" key="1">
    <source>
        <dbReference type="ARBA" id="ARBA00005199"/>
    </source>
</evidence>
<proteinExistence type="inferred from homology"/>
<accession>A0A7T3FW95</accession>
<keyword evidence="3 4" id="KW-0378">Hydrolase</keyword>
<keyword evidence="6" id="KW-1185">Reference proteome</keyword>
<dbReference type="InterPro" id="IPR006379">
    <property type="entry name" value="HAD-SF_hydro_IIB"/>
</dbReference>
<dbReference type="RefSeq" id="WP_198060742.1">
    <property type="nucleotide sequence ID" value="NZ_CP065856.1"/>
</dbReference>
<dbReference type="NCBIfam" id="TIGR00685">
    <property type="entry name" value="T6PP"/>
    <property type="match status" value="1"/>
</dbReference>
<dbReference type="Gene3D" id="3.30.70.1020">
    <property type="entry name" value="Trehalose-6-phosphate phosphatase related protein, domain 2"/>
    <property type="match status" value="1"/>
</dbReference>
<evidence type="ECO:0000313" key="6">
    <source>
        <dbReference type="Proteomes" id="UP000595001"/>
    </source>
</evidence>
<dbReference type="EMBL" id="CP065856">
    <property type="protein sequence ID" value="QPV61924.1"/>
    <property type="molecule type" value="Genomic_DNA"/>
</dbReference>
<dbReference type="KEGG" id="hlt:I7X12_14340"/>
<dbReference type="InterPro" id="IPR036412">
    <property type="entry name" value="HAD-like_sf"/>
</dbReference>
<protein>
    <recommendedName>
        <fullName evidence="4">Trehalose 6-phosphate phosphatase</fullName>
        <ecNumber evidence="4">3.1.3.12</ecNumber>
    </recommendedName>
</protein>
<comment type="cofactor">
    <cofactor evidence="4">
        <name>Mg(2+)</name>
        <dbReference type="ChEBI" id="CHEBI:18420"/>
    </cofactor>
</comment>
<dbReference type="GO" id="GO:0004805">
    <property type="term" value="F:trehalose-phosphatase activity"/>
    <property type="evidence" value="ECO:0007669"/>
    <property type="project" value="UniProtKB-EC"/>
</dbReference>